<protein>
    <submittedName>
        <fullName evidence="1">Uncharacterized protein</fullName>
    </submittedName>
</protein>
<dbReference type="EMBL" id="SOHH01000122">
    <property type="protein sequence ID" value="TFD70420.1"/>
    <property type="molecule type" value="Genomic_DNA"/>
</dbReference>
<dbReference type="RefSeq" id="WP_134525109.1">
    <property type="nucleotide sequence ID" value="NZ_SOHH01000122.1"/>
</dbReference>
<dbReference type="InterPro" id="IPR011011">
    <property type="entry name" value="Znf_FYVE_PHD"/>
</dbReference>
<gene>
    <name evidence="1" type="ORF">E3T48_16555</name>
</gene>
<dbReference type="OrthoDB" id="3182374at2"/>
<reference evidence="1 2" key="1">
    <citation type="submission" date="2019-03" db="EMBL/GenBank/DDBJ databases">
        <title>Genomics of glacier-inhabiting Cryobacterium strains.</title>
        <authorList>
            <person name="Liu Q."/>
            <person name="Xin Y.-H."/>
        </authorList>
    </citation>
    <scope>NUCLEOTIDE SEQUENCE [LARGE SCALE GENOMIC DNA]</scope>
    <source>
        <strain evidence="1 2">Hh4</strain>
    </source>
</reference>
<evidence type="ECO:0000313" key="1">
    <source>
        <dbReference type="EMBL" id="TFD70420.1"/>
    </source>
</evidence>
<dbReference type="SUPFAM" id="SSF57903">
    <property type="entry name" value="FYVE/PHD zinc finger"/>
    <property type="match status" value="1"/>
</dbReference>
<proteinExistence type="predicted"/>
<evidence type="ECO:0000313" key="2">
    <source>
        <dbReference type="Proteomes" id="UP000298313"/>
    </source>
</evidence>
<keyword evidence="2" id="KW-1185">Reference proteome</keyword>
<accession>A0A4R9AVB6</accession>
<dbReference type="AlphaFoldDB" id="A0A4R9AVB6"/>
<sequence length="91" mass="9825">MTNVIEPPAPQSETPACRACGTWICDDCGAQRAYASRFSSTPQHCATCAGTNDRMIAVTHRESRADDHDASYRRSLAGEVPLRYPAVLPSG</sequence>
<name>A0A4R9AVB6_9MICO</name>
<comment type="caution">
    <text evidence="1">The sequence shown here is derived from an EMBL/GenBank/DDBJ whole genome shotgun (WGS) entry which is preliminary data.</text>
</comment>
<dbReference type="Proteomes" id="UP000298313">
    <property type="component" value="Unassembled WGS sequence"/>
</dbReference>
<organism evidence="1 2">
    <name type="scientific">Cryobacterium fucosi</name>
    <dbReference type="NCBI Taxonomy" id="1259157"/>
    <lineage>
        <taxon>Bacteria</taxon>
        <taxon>Bacillati</taxon>
        <taxon>Actinomycetota</taxon>
        <taxon>Actinomycetes</taxon>
        <taxon>Micrococcales</taxon>
        <taxon>Microbacteriaceae</taxon>
        <taxon>Cryobacterium</taxon>
    </lineage>
</organism>